<dbReference type="STRING" id="1797529.A2570_02080"/>
<dbReference type="EMBL" id="MHHY01000007">
    <property type="protein sequence ID" value="OGY40513.1"/>
    <property type="molecule type" value="Genomic_DNA"/>
</dbReference>
<feature type="signal peptide" evidence="1">
    <location>
        <begin position="1"/>
        <end position="29"/>
    </location>
</feature>
<evidence type="ECO:0008006" key="4">
    <source>
        <dbReference type="Google" id="ProtNLM"/>
    </source>
</evidence>
<sequence length="269" mass="29900">MIQLNFKQIVVFVLVFVFSVSVFSSLTSAATSTPGFRENICSRLTNFISKMEVRVSEKEQRIRGRHQDGIEKRGEKLEAWDARREERRASANEKMTDFFLKFEQRAQTDIQKQAVAVFKAAVLAAIQTRQAVVDAAIVSFRSEAEKLLAERKSVAETAVAVYKVSQKAAFDKARSSCESGVDPKTVLETLKTELKAAKDKFEVDRQAIEIVASKIRALNETKKAAFDKAHGDFKVALEKAKLDLKAAFPQPTLTPAISQTTTPTLSPTP</sequence>
<evidence type="ECO:0000313" key="3">
    <source>
        <dbReference type="Proteomes" id="UP000178570"/>
    </source>
</evidence>
<reference evidence="2 3" key="1">
    <citation type="journal article" date="2016" name="Nat. Commun.">
        <title>Thousands of microbial genomes shed light on interconnected biogeochemical processes in an aquifer system.</title>
        <authorList>
            <person name="Anantharaman K."/>
            <person name="Brown C.T."/>
            <person name="Hug L.A."/>
            <person name="Sharon I."/>
            <person name="Castelle C.J."/>
            <person name="Probst A.J."/>
            <person name="Thomas B.C."/>
            <person name="Singh A."/>
            <person name="Wilkins M.J."/>
            <person name="Karaoz U."/>
            <person name="Brodie E.L."/>
            <person name="Williams K.H."/>
            <person name="Hubbard S.S."/>
            <person name="Banfield J.F."/>
        </authorList>
    </citation>
    <scope>NUCLEOTIDE SEQUENCE [LARGE SCALE GENOMIC DNA]</scope>
</reference>
<feature type="chain" id="PRO_5009581337" description="DUF5667 domain-containing protein" evidence="1">
    <location>
        <begin position="30"/>
        <end position="269"/>
    </location>
</feature>
<evidence type="ECO:0000256" key="1">
    <source>
        <dbReference type="SAM" id="SignalP"/>
    </source>
</evidence>
<evidence type="ECO:0000313" key="2">
    <source>
        <dbReference type="EMBL" id="OGY40513.1"/>
    </source>
</evidence>
<dbReference type="AlphaFoldDB" id="A0A1G1XK89"/>
<gene>
    <name evidence="2" type="ORF">A2570_02080</name>
</gene>
<comment type="caution">
    <text evidence="2">The sequence shown here is derived from an EMBL/GenBank/DDBJ whole genome shotgun (WGS) entry which is preliminary data.</text>
</comment>
<name>A0A1G1XK89_9BACT</name>
<accession>A0A1G1XK89</accession>
<protein>
    <recommendedName>
        <fullName evidence="4">DUF5667 domain-containing protein</fullName>
    </recommendedName>
</protein>
<dbReference type="Proteomes" id="UP000178570">
    <property type="component" value="Unassembled WGS sequence"/>
</dbReference>
<organism evidence="2 3">
    <name type="scientific">Candidatus Brennerbacteria bacterium RIFOXYD1_FULL_41_16</name>
    <dbReference type="NCBI Taxonomy" id="1797529"/>
    <lineage>
        <taxon>Bacteria</taxon>
        <taxon>Candidatus Brenneribacteriota</taxon>
    </lineage>
</organism>
<proteinExistence type="predicted"/>
<keyword evidence="1" id="KW-0732">Signal</keyword>